<gene>
    <name evidence="2" type="ORF">SAMN02745170_01726</name>
</gene>
<dbReference type="Proteomes" id="UP000322917">
    <property type="component" value="Unassembled WGS sequence"/>
</dbReference>
<sequence>MKALFGRKMVDIEELRDATRKAKKEGFVGSAYKVTKEVALSDIDFKEFTKDFLKDQPWIDKADGGSNPSGEIRCIRVLNLQTGASILVNSEGYNYPRYTAIEE</sequence>
<dbReference type="EMBL" id="FQZD01000012">
    <property type="protein sequence ID" value="SHJ10095.1"/>
    <property type="molecule type" value="Genomic_DNA"/>
</dbReference>
<feature type="domain" description="DUF6329" evidence="1">
    <location>
        <begin position="72"/>
        <end position="100"/>
    </location>
</feature>
<reference evidence="2 3" key="1">
    <citation type="submission" date="2016-11" db="EMBL/GenBank/DDBJ databases">
        <authorList>
            <person name="Varghese N."/>
            <person name="Submissions S."/>
        </authorList>
    </citation>
    <scope>NUCLEOTIDE SEQUENCE [LARGE SCALE GENOMIC DNA]</scope>
    <source>
        <strain evidence="2 3">DSM 15287</strain>
    </source>
</reference>
<organism evidence="2 3">
    <name type="scientific">Propionispora hippei DSM 15287</name>
    <dbReference type="NCBI Taxonomy" id="1123003"/>
    <lineage>
        <taxon>Bacteria</taxon>
        <taxon>Bacillati</taxon>
        <taxon>Bacillota</taxon>
        <taxon>Negativicutes</taxon>
        <taxon>Selenomonadales</taxon>
        <taxon>Sporomusaceae</taxon>
        <taxon>Propionispora</taxon>
    </lineage>
</organism>
<dbReference type="AlphaFoldDB" id="A0A1M6GJE8"/>
<dbReference type="InterPro" id="IPR046292">
    <property type="entry name" value="DUF6329"/>
</dbReference>
<proteinExistence type="predicted"/>
<dbReference type="Pfam" id="PF19854">
    <property type="entry name" value="DUF6329"/>
    <property type="match status" value="1"/>
</dbReference>
<dbReference type="RefSeq" id="WP_149734504.1">
    <property type="nucleotide sequence ID" value="NZ_FQZD01000012.1"/>
</dbReference>
<accession>A0A1M6GJE8</accession>
<dbReference type="OrthoDB" id="2166284at2"/>
<keyword evidence="3" id="KW-1185">Reference proteome</keyword>
<evidence type="ECO:0000313" key="3">
    <source>
        <dbReference type="Proteomes" id="UP000322917"/>
    </source>
</evidence>
<protein>
    <recommendedName>
        <fullName evidence="1">DUF6329 domain-containing protein</fullName>
    </recommendedName>
</protein>
<evidence type="ECO:0000313" key="2">
    <source>
        <dbReference type="EMBL" id="SHJ10095.1"/>
    </source>
</evidence>
<evidence type="ECO:0000259" key="1">
    <source>
        <dbReference type="Pfam" id="PF19854"/>
    </source>
</evidence>
<name>A0A1M6GJE8_9FIRM</name>